<evidence type="ECO:0000259" key="12">
    <source>
        <dbReference type="Pfam" id="PF07569"/>
    </source>
</evidence>
<comment type="similarity">
    <text evidence="2 10">Belongs to the WD repeat HIR1 family.</text>
</comment>
<feature type="region of interest" description="Disordered" evidence="11">
    <location>
        <begin position="418"/>
        <end position="438"/>
    </location>
</feature>
<evidence type="ECO:0000256" key="9">
    <source>
        <dbReference type="PROSITE-ProRule" id="PRU00221"/>
    </source>
</evidence>
<evidence type="ECO:0000259" key="13">
    <source>
        <dbReference type="Pfam" id="PF24105"/>
    </source>
</evidence>
<dbReference type="InterPro" id="IPR011494">
    <property type="entry name" value="HIRA-like_C"/>
</dbReference>
<dbReference type="Pfam" id="PF09453">
    <property type="entry name" value="HIRA_B"/>
    <property type="match status" value="1"/>
</dbReference>
<dbReference type="RefSeq" id="XP_012945014.1">
    <property type="nucleotide sequence ID" value="XM_013089560.2"/>
</dbReference>
<evidence type="ECO:0000256" key="8">
    <source>
        <dbReference type="ARBA" id="ARBA00023242"/>
    </source>
</evidence>
<dbReference type="PROSITE" id="PS50082">
    <property type="entry name" value="WD_REPEATS_2"/>
    <property type="match status" value="3"/>
</dbReference>
<accession>A0ABM0K847</accession>
<dbReference type="Proteomes" id="UP000694888">
    <property type="component" value="Unplaced"/>
</dbReference>
<comment type="function">
    <text evidence="10">Required for replication-independent chromatin assembly and for the periodic repression of histone gene transcription during the cell cycle.</text>
</comment>
<comment type="subcellular location">
    <subcellularLocation>
        <location evidence="1 10">Nucleus</location>
    </subcellularLocation>
</comment>
<gene>
    <name evidence="15 16" type="primary">LOC101849804</name>
</gene>
<dbReference type="Pfam" id="PF24105">
    <property type="entry name" value="Beta-prop_CAF1B_HIR1"/>
    <property type="match status" value="1"/>
</dbReference>
<dbReference type="InterPro" id="IPR001680">
    <property type="entry name" value="WD40_rpt"/>
</dbReference>
<evidence type="ECO:0000313" key="15">
    <source>
        <dbReference type="RefSeq" id="XP_005111055.1"/>
    </source>
</evidence>
<keyword evidence="10" id="KW-0678">Repressor</keyword>
<feature type="repeat" description="WD" evidence="9">
    <location>
        <begin position="66"/>
        <end position="98"/>
    </location>
</feature>
<feature type="domain" description="Protein HIRA-like C-terminal" evidence="12">
    <location>
        <begin position="825"/>
        <end position="1019"/>
    </location>
</feature>
<dbReference type="InterPro" id="IPR015943">
    <property type="entry name" value="WD40/YVTN_repeat-like_dom_sf"/>
</dbReference>
<keyword evidence="6 10" id="KW-0805">Transcription regulation</keyword>
<evidence type="ECO:0000256" key="7">
    <source>
        <dbReference type="ARBA" id="ARBA00023163"/>
    </source>
</evidence>
<dbReference type="Gene3D" id="2.130.10.10">
    <property type="entry name" value="YVTN repeat-like/Quinoprotein amine dehydrogenase"/>
    <property type="match status" value="2"/>
</dbReference>
<dbReference type="InterPro" id="IPR019015">
    <property type="entry name" value="HIRA_B_motif"/>
</dbReference>
<sequence length="1072" mass="115867">MKIVKPGWVNHDGKPVFSVDFHPDGSRFVTGGQGEDYGKIVIWNMAPVRDESLENTQGVPKILCQMNNHYACVNCVRWSHNGKFLASGGDDKLVMIWQTSRAAGPSKAFGSTGSVVIHEQWRPVHTLRAHSGDVLDLNWSPQDIWLATCSVDNTIIIWNALKFPEQVATLRGHSGMVKGVTWDPVGKYLATQSDDRTVRVWRTMDWQQESVITEPFKECGGTTHSLRLNWSPDGHHVVSAHAMNNSGPTAQIIERQGFKATLDFVGHRKAVTVVRFNPNMFTKSSKGDKSQPYSCCAVGSKDRSVSIWLTCLKRPLVVMHDLFENSVLDLSWSLSGLELLICSIDGTVGFLEFSAEEIGWALTKEDMTGLLESVYGKSISLNMATSVGSQIIESAAMLNLQEQQKSKEAKVIAMTPTKNSNMSSQMSASGDNTPFKPVDKQIETRTADGRRRITPIFLAPQPEFGEVPLPFTSNSNIGFHSSSEKSKIVVEKQNRVTAPGMLSPSSGSKSMPSPPISALAAAAVAAGAAVRDALSSSSQHAQSLKAGGEAVLEKAQAKVGPEGTPEKTALKVLQAANETTPEKTPMTTTSNKLLLSAASQERSSPQVEKVSSSEKSDKSSVASPVVPEKSKAGEKVKDSVGKDSAKDKVKTKLPSGLSLKRKLGEDKRYRYGKRGRPSKVDQAAREAAMAAAAAEALGMSTPKSGAASVPGPVSASAPGTATAATNAGVRVMPAIPRLKLTPLSLGKSISKVLSEVSGEAGPVTLEVENSLEVGVARLHRLRLLRGGRPVWEHMLTSEVAEVVGSREVVCAACVNGTVSVFSIGGRRLLPALVIGSSPAVLACSGHHVMAVSDKGQLFVWNFQTLQATVKQESLLAVMSEKDSLEQATVTSEGVPVITLANRKSYCYSVDIGCWILAQEPDDRLQASSAHHQCTPTRLRPLGPLSSIQKSSRPSDQASRSFQSVPAMRQSVTLSHLESQMATSLVLKSGSEWKFWLETYIRYLAQEGVEDKLREVCDDLLGPVYKSRSSKKWSRYILGVDKHAVLRSALPSIGADLKFQRLYTEYKDQLDMV</sequence>
<feature type="compositionally biased region" description="Basic and acidic residues" evidence="11">
    <location>
        <begin position="628"/>
        <end position="650"/>
    </location>
</feature>
<evidence type="ECO:0000256" key="3">
    <source>
        <dbReference type="ARBA" id="ARBA00022574"/>
    </source>
</evidence>
<protein>
    <recommendedName>
        <fullName evidence="10">Protein HIRA</fullName>
    </recommendedName>
</protein>
<feature type="repeat" description="WD" evidence="9">
    <location>
        <begin position="170"/>
        <end position="201"/>
    </location>
</feature>
<dbReference type="Pfam" id="PF07569">
    <property type="entry name" value="Hira"/>
    <property type="match status" value="1"/>
</dbReference>
<feature type="compositionally biased region" description="Polar residues" evidence="11">
    <location>
        <begin position="945"/>
        <end position="963"/>
    </location>
</feature>
<dbReference type="PANTHER" id="PTHR13831">
    <property type="entry name" value="MEMBER OF THE HIR1 FAMILY OF WD-REPEAT PROTEINS"/>
    <property type="match status" value="1"/>
</dbReference>
<dbReference type="CDD" id="cd00200">
    <property type="entry name" value="WD40"/>
    <property type="match status" value="1"/>
</dbReference>
<feature type="domain" description="CAF1B/HIR1 beta-propeller" evidence="13">
    <location>
        <begin position="1"/>
        <end position="358"/>
    </location>
</feature>
<feature type="region of interest" description="Disordered" evidence="11">
    <location>
        <begin position="597"/>
        <end position="661"/>
    </location>
</feature>
<keyword evidence="3 9" id="KW-0853">WD repeat</keyword>
<evidence type="ECO:0000256" key="6">
    <source>
        <dbReference type="ARBA" id="ARBA00023015"/>
    </source>
</evidence>
<dbReference type="InterPro" id="IPR055410">
    <property type="entry name" value="Beta-prop_CAF1B_HIR1"/>
</dbReference>
<evidence type="ECO:0000313" key="16">
    <source>
        <dbReference type="RefSeq" id="XP_012945014.1"/>
    </source>
</evidence>
<evidence type="ECO:0000256" key="1">
    <source>
        <dbReference type="ARBA" id="ARBA00004123"/>
    </source>
</evidence>
<feature type="repeat" description="WD" evidence="9">
    <location>
        <begin position="127"/>
        <end position="159"/>
    </location>
</feature>
<feature type="compositionally biased region" description="Polar residues" evidence="11">
    <location>
        <begin position="418"/>
        <end position="432"/>
    </location>
</feature>
<dbReference type="InterPro" id="IPR031120">
    <property type="entry name" value="HIR1-like"/>
</dbReference>
<dbReference type="InterPro" id="IPR036322">
    <property type="entry name" value="WD40_repeat_dom_sf"/>
</dbReference>
<evidence type="ECO:0000256" key="4">
    <source>
        <dbReference type="ARBA" id="ARBA00022737"/>
    </source>
</evidence>
<keyword evidence="8 10" id="KW-0539">Nucleus</keyword>
<dbReference type="GeneID" id="101849804"/>
<dbReference type="SUPFAM" id="SSF50978">
    <property type="entry name" value="WD40 repeat-like"/>
    <property type="match status" value="1"/>
</dbReference>
<feature type="region of interest" description="Disordered" evidence="11">
    <location>
        <begin position="927"/>
        <end position="963"/>
    </location>
</feature>
<dbReference type="PANTHER" id="PTHR13831:SF0">
    <property type="entry name" value="PROTEIN HIRA"/>
    <property type="match status" value="1"/>
</dbReference>
<dbReference type="PROSITE" id="PS50294">
    <property type="entry name" value="WD_REPEATS_REGION"/>
    <property type="match status" value="3"/>
</dbReference>
<evidence type="ECO:0000256" key="2">
    <source>
        <dbReference type="ARBA" id="ARBA00007306"/>
    </source>
</evidence>
<name>A0ABM0K847_APLCA</name>
<keyword evidence="5 10" id="KW-0156">Chromatin regulator</keyword>
<evidence type="ECO:0000256" key="5">
    <source>
        <dbReference type="ARBA" id="ARBA00022853"/>
    </source>
</evidence>
<keyword evidence="14" id="KW-1185">Reference proteome</keyword>
<dbReference type="SMART" id="SM00320">
    <property type="entry name" value="WD40"/>
    <property type="match status" value="6"/>
</dbReference>
<evidence type="ECO:0000256" key="10">
    <source>
        <dbReference type="RuleBase" id="RU364014"/>
    </source>
</evidence>
<reference evidence="15 16" key="1">
    <citation type="submission" date="2025-05" db="UniProtKB">
        <authorList>
            <consortium name="RefSeq"/>
        </authorList>
    </citation>
    <scope>IDENTIFICATION</scope>
</reference>
<organism evidence="14 15">
    <name type="scientific">Aplysia californica</name>
    <name type="common">California sea hare</name>
    <dbReference type="NCBI Taxonomy" id="6500"/>
    <lineage>
        <taxon>Eukaryota</taxon>
        <taxon>Metazoa</taxon>
        <taxon>Spiralia</taxon>
        <taxon>Lophotrochozoa</taxon>
        <taxon>Mollusca</taxon>
        <taxon>Gastropoda</taxon>
        <taxon>Heterobranchia</taxon>
        <taxon>Euthyneura</taxon>
        <taxon>Tectipleura</taxon>
        <taxon>Aplysiida</taxon>
        <taxon>Aplysioidea</taxon>
        <taxon>Aplysiidae</taxon>
        <taxon>Aplysia</taxon>
    </lineage>
</organism>
<keyword evidence="4 10" id="KW-0677">Repeat</keyword>
<keyword evidence="7 10" id="KW-0804">Transcription</keyword>
<evidence type="ECO:0000313" key="14">
    <source>
        <dbReference type="Proteomes" id="UP000694888"/>
    </source>
</evidence>
<proteinExistence type="inferred from homology"/>
<dbReference type="RefSeq" id="XP_005111055.1">
    <property type="nucleotide sequence ID" value="XM_005110998.3"/>
</dbReference>
<evidence type="ECO:0000256" key="11">
    <source>
        <dbReference type="SAM" id="MobiDB-lite"/>
    </source>
</evidence>